<dbReference type="OrthoDB" id="9804377at2"/>
<dbReference type="AlphaFoldDB" id="A0A1I1EKA8"/>
<dbReference type="PANTHER" id="PTHR41299:SF1">
    <property type="entry name" value="THIAMINE PYROPHOSPHOKINASE"/>
    <property type="match status" value="1"/>
</dbReference>
<keyword evidence="4" id="KW-0067">ATP-binding</keyword>
<dbReference type="Pfam" id="PF04263">
    <property type="entry name" value="TPK_catalytic"/>
    <property type="match status" value="1"/>
</dbReference>
<dbReference type="PANTHER" id="PTHR41299">
    <property type="entry name" value="THIAMINE PYROPHOSPHOKINASE"/>
    <property type="match status" value="1"/>
</dbReference>
<keyword evidence="1" id="KW-0808">Transferase</keyword>
<evidence type="ECO:0000256" key="2">
    <source>
        <dbReference type="ARBA" id="ARBA00022741"/>
    </source>
</evidence>
<dbReference type="RefSeq" id="WP_091527956.1">
    <property type="nucleotide sequence ID" value="NZ_FOLT01000001.1"/>
</dbReference>
<reference evidence="8" key="1">
    <citation type="submission" date="2016-10" db="EMBL/GenBank/DDBJ databases">
        <authorList>
            <person name="Varghese N."/>
            <person name="Submissions S."/>
        </authorList>
    </citation>
    <scope>NUCLEOTIDE SEQUENCE [LARGE SCALE GENOMIC DNA]</scope>
    <source>
        <strain evidence="8">DSM 23664</strain>
    </source>
</reference>
<dbReference type="InterPro" id="IPR036759">
    <property type="entry name" value="TPK_catalytic_sf"/>
</dbReference>
<dbReference type="CDD" id="cd07995">
    <property type="entry name" value="TPK"/>
    <property type="match status" value="1"/>
</dbReference>
<proteinExistence type="predicted"/>
<dbReference type="InterPro" id="IPR036371">
    <property type="entry name" value="TPK_B1-bd_sf"/>
</dbReference>
<dbReference type="InterPro" id="IPR053149">
    <property type="entry name" value="TPK"/>
</dbReference>
<dbReference type="NCBIfam" id="TIGR01378">
    <property type="entry name" value="thi_PPkinase"/>
    <property type="match status" value="1"/>
</dbReference>
<feature type="domain" description="Thiamin pyrophosphokinase thiamin-binding" evidence="6">
    <location>
        <begin position="144"/>
        <end position="208"/>
    </location>
</feature>
<dbReference type="GO" id="GO:0030975">
    <property type="term" value="F:thiamine binding"/>
    <property type="evidence" value="ECO:0007669"/>
    <property type="project" value="InterPro"/>
</dbReference>
<dbReference type="EMBL" id="FOLT01000001">
    <property type="protein sequence ID" value="SFB87545.1"/>
    <property type="molecule type" value="Genomic_DNA"/>
</dbReference>
<keyword evidence="3 7" id="KW-0418">Kinase</keyword>
<gene>
    <name evidence="7" type="ORF">SAMN04488102_101217</name>
</gene>
<dbReference type="SUPFAM" id="SSF63999">
    <property type="entry name" value="Thiamin pyrophosphokinase, catalytic domain"/>
    <property type="match status" value="1"/>
</dbReference>
<dbReference type="InterPro" id="IPR007371">
    <property type="entry name" value="TPK_catalytic"/>
</dbReference>
<dbReference type="Pfam" id="PF04265">
    <property type="entry name" value="TPK_B1_binding"/>
    <property type="match status" value="1"/>
</dbReference>
<protein>
    <recommendedName>
        <fullName evidence="5">Thiamine diphosphokinase</fullName>
        <ecNumber evidence="5">2.7.6.2</ecNumber>
    </recommendedName>
</protein>
<evidence type="ECO:0000259" key="6">
    <source>
        <dbReference type="SMART" id="SM00983"/>
    </source>
</evidence>
<dbReference type="InterPro" id="IPR007373">
    <property type="entry name" value="Thiamin_PyroPKinase_B1-bd"/>
</dbReference>
<dbReference type="GO" id="GO:0016301">
    <property type="term" value="F:kinase activity"/>
    <property type="evidence" value="ECO:0007669"/>
    <property type="project" value="UniProtKB-KW"/>
</dbReference>
<dbReference type="SUPFAM" id="SSF63862">
    <property type="entry name" value="Thiamin pyrophosphokinase, substrate-binding domain"/>
    <property type="match status" value="1"/>
</dbReference>
<organism evidence="7 8">
    <name type="scientific">Alkalibacterium subtropicum</name>
    <dbReference type="NCBI Taxonomy" id="753702"/>
    <lineage>
        <taxon>Bacteria</taxon>
        <taxon>Bacillati</taxon>
        <taxon>Bacillota</taxon>
        <taxon>Bacilli</taxon>
        <taxon>Lactobacillales</taxon>
        <taxon>Carnobacteriaceae</taxon>
        <taxon>Alkalibacterium</taxon>
    </lineage>
</organism>
<dbReference type="GO" id="GO:0004788">
    <property type="term" value="F:thiamine diphosphokinase activity"/>
    <property type="evidence" value="ECO:0007669"/>
    <property type="project" value="UniProtKB-UniRule"/>
</dbReference>
<dbReference type="InterPro" id="IPR006282">
    <property type="entry name" value="Thi_PPkinase"/>
</dbReference>
<dbReference type="GO" id="GO:0006772">
    <property type="term" value="P:thiamine metabolic process"/>
    <property type="evidence" value="ECO:0007669"/>
    <property type="project" value="UniProtKB-UniRule"/>
</dbReference>
<keyword evidence="8" id="KW-1185">Reference proteome</keyword>
<dbReference type="STRING" id="753702.SAMN04488102_101217"/>
<name>A0A1I1EKA8_9LACT</name>
<evidence type="ECO:0000256" key="3">
    <source>
        <dbReference type="ARBA" id="ARBA00022777"/>
    </source>
</evidence>
<dbReference type="Proteomes" id="UP000199612">
    <property type="component" value="Unassembled WGS sequence"/>
</dbReference>
<dbReference type="Gene3D" id="3.40.50.10240">
    <property type="entry name" value="Thiamin pyrophosphokinase, catalytic domain"/>
    <property type="match status" value="1"/>
</dbReference>
<dbReference type="SMART" id="SM00983">
    <property type="entry name" value="TPK_B1_binding"/>
    <property type="match status" value="1"/>
</dbReference>
<sequence length="215" mass="24415">MTKTAHIVLGAPAEYAVFPEPRQEDSVIGVDRGAFECLSRNISVNVAVGDFDSVTPEEKAYLRTSVESFREFDAEKDDTDAEIALAMAVDDESVNEIIIYNWSGGRLDHLLSVLYMVYQPRFNKGIDRITLLNKMNTIRFYRPGNYEIKKEAARYYLSFIGMTPIDELTLRGVKYPLDKMSYSYPRALVSNEFLAEDCRFSFSDGLLAVIQSNDK</sequence>
<evidence type="ECO:0000256" key="4">
    <source>
        <dbReference type="ARBA" id="ARBA00022840"/>
    </source>
</evidence>
<dbReference type="GO" id="GO:0005524">
    <property type="term" value="F:ATP binding"/>
    <property type="evidence" value="ECO:0007669"/>
    <property type="project" value="UniProtKB-KW"/>
</dbReference>
<accession>A0A1I1EKA8</accession>
<evidence type="ECO:0000313" key="8">
    <source>
        <dbReference type="Proteomes" id="UP000199612"/>
    </source>
</evidence>
<evidence type="ECO:0000313" key="7">
    <source>
        <dbReference type="EMBL" id="SFB87545.1"/>
    </source>
</evidence>
<evidence type="ECO:0000256" key="1">
    <source>
        <dbReference type="ARBA" id="ARBA00022679"/>
    </source>
</evidence>
<dbReference type="GO" id="GO:0009229">
    <property type="term" value="P:thiamine diphosphate biosynthetic process"/>
    <property type="evidence" value="ECO:0007669"/>
    <property type="project" value="InterPro"/>
</dbReference>
<keyword evidence="2" id="KW-0547">Nucleotide-binding</keyword>
<dbReference type="EC" id="2.7.6.2" evidence="5"/>
<evidence type="ECO:0000256" key="5">
    <source>
        <dbReference type="NCBIfam" id="TIGR01378"/>
    </source>
</evidence>